<dbReference type="Pfam" id="PF07714">
    <property type="entry name" value="PK_Tyr_Ser-Thr"/>
    <property type="match status" value="1"/>
</dbReference>
<dbReference type="OrthoDB" id="5966500at2759"/>
<dbReference type="InterPro" id="IPR000719">
    <property type="entry name" value="Prot_kinase_dom"/>
</dbReference>
<name>A0A8H5BJT8_9AGAR</name>
<proteinExistence type="predicted"/>
<gene>
    <name evidence="2" type="ORF">D9611_004457</name>
</gene>
<comment type="caution">
    <text evidence="2">The sequence shown here is derived from an EMBL/GenBank/DDBJ whole genome shotgun (WGS) entry which is preliminary data.</text>
</comment>
<dbReference type="CDD" id="cd21037">
    <property type="entry name" value="MLKL_NTD"/>
    <property type="match status" value="1"/>
</dbReference>
<dbReference type="Gene3D" id="1.20.930.20">
    <property type="entry name" value="Adaptor protein Cbl, N-terminal domain"/>
    <property type="match status" value="1"/>
</dbReference>
<keyword evidence="3" id="KW-1185">Reference proteome</keyword>
<dbReference type="Proteomes" id="UP000541558">
    <property type="component" value="Unassembled WGS sequence"/>
</dbReference>
<dbReference type="GO" id="GO:0007166">
    <property type="term" value="P:cell surface receptor signaling pathway"/>
    <property type="evidence" value="ECO:0007669"/>
    <property type="project" value="InterPro"/>
</dbReference>
<dbReference type="EMBL" id="JAACJK010000164">
    <property type="protein sequence ID" value="KAF5324585.1"/>
    <property type="molecule type" value="Genomic_DNA"/>
</dbReference>
<dbReference type="SUPFAM" id="SSF56112">
    <property type="entry name" value="Protein kinase-like (PK-like)"/>
    <property type="match status" value="1"/>
</dbReference>
<dbReference type="PANTHER" id="PTHR44329">
    <property type="entry name" value="SERINE/THREONINE-PROTEIN KINASE TNNI3K-RELATED"/>
    <property type="match status" value="1"/>
</dbReference>
<dbReference type="GO" id="GO:0004674">
    <property type="term" value="F:protein serine/threonine kinase activity"/>
    <property type="evidence" value="ECO:0007669"/>
    <property type="project" value="TreeGrafter"/>
</dbReference>
<accession>A0A8H5BJT8</accession>
<sequence length="532" mass="58469">MRQIVVATANVLEIAGSLAGVPYVGAAATLLREIVLTCDGIRIHKKKVASIRNKCTELMLLLEEQSPNLEGTGLQDAMSETMNSLESIRTRMTRVSRYNSFNLFMKSSDITDTLDQCERDLDTAKTMFTDPLIHLATASHLARTQVLIATAQRDAMEVLTATNAGVAEVREMLLQFLSPGLEPGIARALHDHDPLADSRLMEAGQQRLRTMMQPLMISNVLTSSPGPSSPIALPDTRDEQQYRRCEEALFAFHARTGTLPAIKILDSEITKSGDLAVAGGTYSDIWLGKWLGHKTVALKALRNVKASDPRATKRFEREMHMWSSLHNDHILPFYGIVTNLGNLIHMVSPWLENGNVLEFAKTHPGADRLKLVKGAATGLEYLHANGIVHGNVKCTNILVTDKGEACICDFGMSKLVEEVTEKSASATLTAAGSARWLAPELIEGSISSPTPATDTYSFAMAILELVTGKYPFAERKRDASVIHDVVFQRKIPQRPAMSVVADDLWGLMARCWAHTSTERPLMTEVRATLEIL</sequence>
<dbReference type="InterPro" id="IPR059179">
    <property type="entry name" value="MLKL-like_MCAfunc"/>
</dbReference>
<dbReference type="InterPro" id="IPR036537">
    <property type="entry name" value="Adaptor_Cbl_N_dom_sf"/>
</dbReference>
<evidence type="ECO:0000313" key="3">
    <source>
        <dbReference type="Proteomes" id="UP000541558"/>
    </source>
</evidence>
<dbReference type="InterPro" id="IPR051681">
    <property type="entry name" value="Ser/Thr_Kinases-Pseudokinases"/>
</dbReference>
<feature type="domain" description="Protein kinase" evidence="1">
    <location>
        <begin position="271"/>
        <end position="532"/>
    </location>
</feature>
<dbReference type="InterPro" id="IPR011009">
    <property type="entry name" value="Kinase-like_dom_sf"/>
</dbReference>
<dbReference type="GO" id="GO:0005524">
    <property type="term" value="F:ATP binding"/>
    <property type="evidence" value="ECO:0007669"/>
    <property type="project" value="InterPro"/>
</dbReference>
<evidence type="ECO:0000313" key="2">
    <source>
        <dbReference type="EMBL" id="KAF5324585.1"/>
    </source>
</evidence>
<evidence type="ECO:0000259" key="1">
    <source>
        <dbReference type="PROSITE" id="PS50011"/>
    </source>
</evidence>
<protein>
    <recommendedName>
        <fullName evidence="1">Protein kinase domain-containing protein</fullName>
    </recommendedName>
</protein>
<dbReference type="AlphaFoldDB" id="A0A8H5BJT8"/>
<dbReference type="InterPro" id="IPR001245">
    <property type="entry name" value="Ser-Thr/Tyr_kinase_cat_dom"/>
</dbReference>
<dbReference type="Gene3D" id="1.10.510.10">
    <property type="entry name" value="Transferase(Phosphotransferase) domain 1"/>
    <property type="match status" value="1"/>
</dbReference>
<organism evidence="2 3">
    <name type="scientific">Ephemerocybe angulata</name>
    <dbReference type="NCBI Taxonomy" id="980116"/>
    <lineage>
        <taxon>Eukaryota</taxon>
        <taxon>Fungi</taxon>
        <taxon>Dikarya</taxon>
        <taxon>Basidiomycota</taxon>
        <taxon>Agaricomycotina</taxon>
        <taxon>Agaricomycetes</taxon>
        <taxon>Agaricomycetidae</taxon>
        <taxon>Agaricales</taxon>
        <taxon>Agaricineae</taxon>
        <taxon>Psathyrellaceae</taxon>
        <taxon>Ephemerocybe</taxon>
    </lineage>
</organism>
<dbReference type="PANTHER" id="PTHR44329:SF214">
    <property type="entry name" value="PROTEIN KINASE DOMAIN-CONTAINING PROTEIN"/>
    <property type="match status" value="1"/>
</dbReference>
<reference evidence="2 3" key="1">
    <citation type="journal article" date="2020" name="ISME J.">
        <title>Uncovering the hidden diversity of litter-decomposition mechanisms in mushroom-forming fungi.</title>
        <authorList>
            <person name="Floudas D."/>
            <person name="Bentzer J."/>
            <person name="Ahren D."/>
            <person name="Johansson T."/>
            <person name="Persson P."/>
            <person name="Tunlid A."/>
        </authorList>
    </citation>
    <scope>NUCLEOTIDE SEQUENCE [LARGE SCALE GENOMIC DNA]</scope>
    <source>
        <strain evidence="2 3">CBS 175.51</strain>
    </source>
</reference>
<dbReference type="PROSITE" id="PS50011">
    <property type="entry name" value="PROTEIN_KINASE_DOM"/>
    <property type="match status" value="1"/>
</dbReference>